<dbReference type="GO" id="GO:0005576">
    <property type="term" value="C:extracellular region"/>
    <property type="evidence" value="ECO:0007669"/>
    <property type="project" value="UniProtKB-SubCell"/>
</dbReference>
<accession>A0A5N5FMQ6</accession>
<feature type="domain" description="Peptidase A1" evidence="5">
    <location>
        <begin position="1"/>
        <end position="174"/>
    </location>
</feature>
<evidence type="ECO:0000313" key="7">
    <source>
        <dbReference type="Proteomes" id="UP000327157"/>
    </source>
</evidence>
<sequence>MASTAGSYFMGNPSADYFVEVKSIKINGKVVSFNSTSLLNINTEGYGGTKISTLKPYTVLETSIYKALINAFVKQLSRIPRAKPVAPFGACFNSTSIGSTRVGAAVPPIDLVLSKGVYWRFYGANSMVQVSKDVLCLGFVDGGVRPRTSVVIGGHQLEDNLLQFDLANKRVGFSSSLLFRQTTCANFNFTSTS</sequence>
<evidence type="ECO:0000256" key="2">
    <source>
        <dbReference type="ARBA" id="ARBA00007447"/>
    </source>
</evidence>
<dbReference type="Pfam" id="PF14541">
    <property type="entry name" value="TAXi_C"/>
    <property type="match status" value="1"/>
</dbReference>
<comment type="similarity">
    <text evidence="2">Belongs to the peptidase A1 family.</text>
</comment>
<dbReference type="GO" id="GO:0004190">
    <property type="term" value="F:aspartic-type endopeptidase activity"/>
    <property type="evidence" value="ECO:0007669"/>
    <property type="project" value="InterPro"/>
</dbReference>
<dbReference type="EMBL" id="SMOL01000753">
    <property type="protein sequence ID" value="KAB2599554.1"/>
    <property type="molecule type" value="Genomic_DNA"/>
</dbReference>
<evidence type="ECO:0000256" key="1">
    <source>
        <dbReference type="ARBA" id="ARBA00004239"/>
    </source>
</evidence>
<dbReference type="FunFam" id="2.40.70.10:FF:000041">
    <property type="entry name" value="Basic 7S globulin"/>
    <property type="match status" value="1"/>
</dbReference>
<dbReference type="InterPro" id="IPR032799">
    <property type="entry name" value="TAXi_C"/>
</dbReference>
<dbReference type="InterPro" id="IPR033121">
    <property type="entry name" value="PEPTIDASE_A1"/>
</dbReference>
<reference evidence="6 7" key="3">
    <citation type="submission" date="2019-11" db="EMBL/GenBank/DDBJ databases">
        <title>A de novo genome assembly of a pear dwarfing rootstock.</title>
        <authorList>
            <person name="Wang F."/>
            <person name="Wang J."/>
            <person name="Li S."/>
            <person name="Zhang Y."/>
            <person name="Fang M."/>
            <person name="Ma L."/>
            <person name="Zhao Y."/>
            <person name="Jiang S."/>
        </authorList>
    </citation>
    <scope>NUCLEOTIDE SEQUENCE [LARGE SCALE GENOMIC DNA]</scope>
    <source>
        <strain evidence="6">S2</strain>
        <tissue evidence="6">Leaf</tissue>
    </source>
</reference>
<dbReference type="InterPro" id="IPR001461">
    <property type="entry name" value="Aspartic_peptidase_A1"/>
</dbReference>
<dbReference type="OrthoDB" id="1162128at2759"/>
<evidence type="ECO:0000256" key="4">
    <source>
        <dbReference type="ARBA" id="ARBA00022729"/>
    </source>
</evidence>
<dbReference type="InterPro" id="IPR021109">
    <property type="entry name" value="Peptidase_aspartic_dom_sf"/>
</dbReference>
<dbReference type="Gene3D" id="2.40.70.10">
    <property type="entry name" value="Acid Proteases"/>
    <property type="match status" value="1"/>
</dbReference>
<protein>
    <submittedName>
        <fullName evidence="6">Basic 7S globulin-like</fullName>
    </submittedName>
</protein>
<dbReference type="SUPFAM" id="SSF50630">
    <property type="entry name" value="Acid proteases"/>
    <property type="match status" value="1"/>
</dbReference>
<keyword evidence="3" id="KW-0964">Secreted</keyword>
<dbReference type="PANTHER" id="PTHR47965:SF103">
    <property type="entry name" value="EUKARYOTIC ASPARTYL PROTEASE FAMILY PROTEIN"/>
    <property type="match status" value="1"/>
</dbReference>
<name>A0A5N5FMQ6_9ROSA</name>
<reference evidence="7" key="2">
    <citation type="submission" date="2019-10" db="EMBL/GenBank/DDBJ databases">
        <title>A de novo genome assembly of a pear dwarfing rootstock.</title>
        <authorList>
            <person name="Wang F."/>
            <person name="Wang J."/>
            <person name="Li S."/>
            <person name="Zhang Y."/>
            <person name="Fang M."/>
            <person name="Ma L."/>
            <person name="Zhao Y."/>
            <person name="Jiang S."/>
        </authorList>
    </citation>
    <scope>NUCLEOTIDE SEQUENCE [LARGE SCALE GENOMIC DNA]</scope>
</reference>
<dbReference type="GO" id="GO:0006508">
    <property type="term" value="P:proteolysis"/>
    <property type="evidence" value="ECO:0007669"/>
    <property type="project" value="InterPro"/>
</dbReference>
<gene>
    <name evidence="6" type="ORF">D8674_009825</name>
</gene>
<dbReference type="AlphaFoldDB" id="A0A5N5FMQ6"/>
<dbReference type="PROSITE" id="PS51767">
    <property type="entry name" value="PEPTIDASE_A1"/>
    <property type="match status" value="1"/>
</dbReference>
<dbReference type="Proteomes" id="UP000327157">
    <property type="component" value="Chromosome 13"/>
</dbReference>
<evidence type="ECO:0000313" key="6">
    <source>
        <dbReference type="EMBL" id="KAB2599554.1"/>
    </source>
</evidence>
<proteinExistence type="inferred from homology"/>
<comment type="subcellular location">
    <subcellularLocation>
        <location evidence="1">Secreted</location>
        <location evidence="1">Extracellular space</location>
    </subcellularLocation>
</comment>
<comment type="caution">
    <text evidence="6">The sequence shown here is derived from an EMBL/GenBank/DDBJ whole genome shotgun (WGS) entry which is preliminary data.</text>
</comment>
<dbReference type="PANTHER" id="PTHR47965">
    <property type="entry name" value="ASPARTYL PROTEASE-RELATED"/>
    <property type="match status" value="1"/>
</dbReference>
<organism evidence="6 7">
    <name type="scientific">Pyrus ussuriensis x Pyrus communis</name>
    <dbReference type="NCBI Taxonomy" id="2448454"/>
    <lineage>
        <taxon>Eukaryota</taxon>
        <taxon>Viridiplantae</taxon>
        <taxon>Streptophyta</taxon>
        <taxon>Embryophyta</taxon>
        <taxon>Tracheophyta</taxon>
        <taxon>Spermatophyta</taxon>
        <taxon>Magnoliopsida</taxon>
        <taxon>eudicotyledons</taxon>
        <taxon>Gunneridae</taxon>
        <taxon>Pentapetalae</taxon>
        <taxon>rosids</taxon>
        <taxon>fabids</taxon>
        <taxon>Rosales</taxon>
        <taxon>Rosaceae</taxon>
        <taxon>Amygdaloideae</taxon>
        <taxon>Maleae</taxon>
        <taxon>Pyrus</taxon>
    </lineage>
</organism>
<keyword evidence="7" id="KW-1185">Reference proteome</keyword>
<keyword evidence="4" id="KW-0732">Signal</keyword>
<reference evidence="6 7" key="1">
    <citation type="submission" date="2019-09" db="EMBL/GenBank/DDBJ databases">
        <authorList>
            <person name="Ou C."/>
        </authorList>
    </citation>
    <scope>NUCLEOTIDE SEQUENCE [LARGE SCALE GENOMIC DNA]</scope>
    <source>
        <strain evidence="6">S2</strain>
        <tissue evidence="6">Leaf</tissue>
    </source>
</reference>
<evidence type="ECO:0000256" key="3">
    <source>
        <dbReference type="ARBA" id="ARBA00022525"/>
    </source>
</evidence>
<evidence type="ECO:0000259" key="5">
    <source>
        <dbReference type="PROSITE" id="PS51767"/>
    </source>
</evidence>